<accession>A0A161IG83</accession>
<feature type="chain" id="PRO_5007823158" description="DUF2231 domain-containing protein" evidence="2">
    <location>
        <begin position="25"/>
        <end position="225"/>
    </location>
</feature>
<dbReference type="InterPro" id="IPR019251">
    <property type="entry name" value="DUF2231_TM"/>
</dbReference>
<keyword evidence="2" id="KW-0732">Signal</keyword>
<dbReference type="Proteomes" id="UP000059113">
    <property type="component" value="Chromosome"/>
</dbReference>
<keyword evidence="1" id="KW-1133">Transmembrane helix</keyword>
<feature type="transmembrane region" description="Helical" evidence="1">
    <location>
        <begin position="165"/>
        <end position="185"/>
    </location>
</feature>
<gene>
    <name evidence="4" type="ORF">CP97_14688</name>
</gene>
<feature type="signal peptide" evidence="2">
    <location>
        <begin position="1"/>
        <end position="24"/>
    </location>
</feature>
<organism evidence="4 5">
    <name type="scientific">Aurantiacibacter atlanticus</name>
    <dbReference type="NCBI Taxonomy" id="1648404"/>
    <lineage>
        <taxon>Bacteria</taxon>
        <taxon>Pseudomonadati</taxon>
        <taxon>Pseudomonadota</taxon>
        <taxon>Alphaproteobacteria</taxon>
        <taxon>Sphingomonadales</taxon>
        <taxon>Erythrobacteraceae</taxon>
        <taxon>Aurantiacibacter</taxon>
    </lineage>
</organism>
<feature type="transmembrane region" description="Helical" evidence="1">
    <location>
        <begin position="192"/>
        <end position="211"/>
    </location>
</feature>
<evidence type="ECO:0000256" key="2">
    <source>
        <dbReference type="SAM" id="SignalP"/>
    </source>
</evidence>
<reference evidence="5" key="2">
    <citation type="submission" date="2015-04" db="EMBL/GenBank/DDBJ databases">
        <title>The complete genome sequence of Erythrobacter sp. s21-N3.</title>
        <authorList>
            <person name="Zhuang L."/>
            <person name="Liu Y."/>
            <person name="Shao Z."/>
        </authorList>
    </citation>
    <scope>NUCLEOTIDE SEQUENCE [LARGE SCALE GENOMIC DNA]</scope>
    <source>
        <strain evidence="5">s21-N3</strain>
    </source>
</reference>
<name>A0A161IG83_9SPHN</name>
<dbReference type="KEGG" id="ery:CP97_14688"/>
<feature type="transmembrane region" description="Helical" evidence="1">
    <location>
        <begin position="133"/>
        <end position="153"/>
    </location>
</feature>
<evidence type="ECO:0000259" key="3">
    <source>
        <dbReference type="Pfam" id="PF09990"/>
    </source>
</evidence>
<feature type="domain" description="DUF2231" evidence="3">
    <location>
        <begin position="97"/>
        <end position="217"/>
    </location>
</feature>
<keyword evidence="1" id="KW-0812">Transmembrane</keyword>
<dbReference type="RefSeq" id="WP_048885159.1">
    <property type="nucleotide sequence ID" value="NZ_CP011310.1"/>
</dbReference>
<sequence>MSIFTRFGVAAFFTVLLLSAPLHAHEGHQDNMSDAEMVAMETVTASSDEMHDDGVGASHGDAPGETMAAQTMSPDEMMRQEIAENRLTSFGDLLARLHPVAAHFPIALLLVAALAELALMIRPTLALQTTIRFLVAGGALGAVAAALLGWFAGGWRLSDQSDNLAIHRWNGTTLATLSLLAWWAAARGKGRTGFRILLALIATGLIVQGYYGGEMVFGPNHMGIM</sequence>
<proteinExistence type="predicted"/>
<feature type="transmembrane region" description="Helical" evidence="1">
    <location>
        <begin position="100"/>
        <end position="121"/>
    </location>
</feature>
<evidence type="ECO:0000313" key="4">
    <source>
        <dbReference type="EMBL" id="ANC50374.1"/>
    </source>
</evidence>
<dbReference type="Pfam" id="PF09990">
    <property type="entry name" value="DUF2231"/>
    <property type="match status" value="1"/>
</dbReference>
<dbReference type="AlphaFoldDB" id="A0A161IG83"/>
<protein>
    <recommendedName>
        <fullName evidence="3">DUF2231 domain-containing protein</fullName>
    </recommendedName>
</protein>
<dbReference type="OrthoDB" id="7500556at2"/>
<evidence type="ECO:0000313" key="5">
    <source>
        <dbReference type="Proteomes" id="UP000059113"/>
    </source>
</evidence>
<keyword evidence="1" id="KW-0472">Membrane</keyword>
<keyword evidence="5" id="KW-1185">Reference proteome</keyword>
<dbReference type="EMBL" id="CP011310">
    <property type="protein sequence ID" value="ANC50374.1"/>
    <property type="molecule type" value="Genomic_DNA"/>
</dbReference>
<evidence type="ECO:0000256" key="1">
    <source>
        <dbReference type="SAM" id="Phobius"/>
    </source>
</evidence>
<dbReference type="STRING" id="1648404.CP97_14688"/>
<reference evidence="4 5" key="1">
    <citation type="journal article" date="2015" name="Int. J. Syst. Evol. Microbiol.">
        <title>Erythrobacter atlanticus sp. nov., a bacterium from ocean sediment able to degrade polycyclic aromatic hydrocarbons.</title>
        <authorList>
            <person name="Zhuang L."/>
            <person name="Liu Y."/>
            <person name="Wang L."/>
            <person name="Wang W."/>
            <person name="Shao Z."/>
        </authorList>
    </citation>
    <scope>NUCLEOTIDE SEQUENCE [LARGE SCALE GENOMIC DNA]</scope>
    <source>
        <strain evidence="5">s21-N3</strain>
    </source>
</reference>